<dbReference type="InParanoid" id="A0A316VMW2"/>
<dbReference type="GeneID" id="37039375"/>
<feature type="region of interest" description="Disordered" evidence="1">
    <location>
        <begin position="69"/>
        <end position="110"/>
    </location>
</feature>
<dbReference type="AlphaFoldDB" id="A0A316VMW2"/>
<name>A0A316VMW2_9BASI</name>
<organism evidence="2 3">
    <name type="scientific">Ceraceosorus guamensis</name>
    <dbReference type="NCBI Taxonomy" id="1522189"/>
    <lineage>
        <taxon>Eukaryota</taxon>
        <taxon>Fungi</taxon>
        <taxon>Dikarya</taxon>
        <taxon>Basidiomycota</taxon>
        <taxon>Ustilaginomycotina</taxon>
        <taxon>Exobasidiomycetes</taxon>
        <taxon>Ceraceosorales</taxon>
        <taxon>Ceraceosoraceae</taxon>
        <taxon>Ceraceosorus</taxon>
    </lineage>
</organism>
<evidence type="ECO:0000313" key="2">
    <source>
        <dbReference type="EMBL" id="PWN38897.1"/>
    </source>
</evidence>
<evidence type="ECO:0000256" key="1">
    <source>
        <dbReference type="SAM" id="MobiDB-lite"/>
    </source>
</evidence>
<dbReference type="RefSeq" id="XP_025366057.1">
    <property type="nucleotide sequence ID" value="XM_025517505.1"/>
</dbReference>
<protein>
    <submittedName>
        <fullName evidence="2">Uncharacterized protein</fullName>
    </submittedName>
</protein>
<keyword evidence="3" id="KW-1185">Reference proteome</keyword>
<sequence length="158" mass="17734">MPLVLSLSKCDMFCRAQLQVCSFHRELNVLQTQQTVKRVSFCSRVRMRRRFCWPASRVSDPYSSLGEFQGSARNSGIPASASRESQAAGRQVRVAPRATRAPPKLSGGSAVKVRPRSEAKIFYRRNSMTDRYAFAGCAKSRQEHQVEDCAMHQLHAVA</sequence>
<dbReference type="Proteomes" id="UP000245783">
    <property type="component" value="Unassembled WGS sequence"/>
</dbReference>
<accession>A0A316VMW2</accession>
<reference evidence="2 3" key="1">
    <citation type="journal article" date="2018" name="Mol. Biol. Evol.">
        <title>Broad Genomic Sampling Reveals a Smut Pathogenic Ancestry of the Fungal Clade Ustilaginomycotina.</title>
        <authorList>
            <person name="Kijpornyongpan T."/>
            <person name="Mondo S.J."/>
            <person name="Barry K."/>
            <person name="Sandor L."/>
            <person name="Lee J."/>
            <person name="Lipzen A."/>
            <person name="Pangilinan J."/>
            <person name="LaButti K."/>
            <person name="Hainaut M."/>
            <person name="Henrissat B."/>
            <person name="Grigoriev I.V."/>
            <person name="Spatafora J.W."/>
            <person name="Aime M.C."/>
        </authorList>
    </citation>
    <scope>NUCLEOTIDE SEQUENCE [LARGE SCALE GENOMIC DNA]</scope>
    <source>
        <strain evidence="2 3">MCA 4658</strain>
    </source>
</reference>
<dbReference type="EMBL" id="KZ819519">
    <property type="protein sequence ID" value="PWN38897.1"/>
    <property type="molecule type" value="Genomic_DNA"/>
</dbReference>
<gene>
    <name evidence="2" type="ORF">IE81DRAFT_64240</name>
</gene>
<proteinExistence type="predicted"/>
<evidence type="ECO:0000313" key="3">
    <source>
        <dbReference type="Proteomes" id="UP000245783"/>
    </source>
</evidence>